<sequence length="72" mass="8274">MRTWKRVREDGNDQKWKDIDGSEETFTGKGKDGNAWRISSSINLPSFVELDRRISSVPSYVTKPRLSARCTL</sequence>
<dbReference type="EMBL" id="JAWDGP010007472">
    <property type="protein sequence ID" value="KAK3716602.1"/>
    <property type="molecule type" value="Genomic_DNA"/>
</dbReference>
<comment type="caution">
    <text evidence="2">The sequence shown here is derived from an EMBL/GenBank/DDBJ whole genome shotgun (WGS) entry which is preliminary data.</text>
</comment>
<feature type="region of interest" description="Disordered" evidence="1">
    <location>
        <begin position="1"/>
        <end position="24"/>
    </location>
</feature>
<accession>A0AAE0XVG6</accession>
<name>A0AAE0XVG6_9GAST</name>
<evidence type="ECO:0000313" key="2">
    <source>
        <dbReference type="EMBL" id="KAK3716602.1"/>
    </source>
</evidence>
<keyword evidence="3" id="KW-1185">Reference proteome</keyword>
<protein>
    <submittedName>
        <fullName evidence="2">Uncharacterized protein</fullName>
    </submittedName>
</protein>
<dbReference type="AlphaFoldDB" id="A0AAE0XVG6"/>
<dbReference type="Proteomes" id="UP001283361">
    <property type="component" value="Unassembled WGS sequence"/>
</dbReference>
<gene>
    <name evidence="2" type="ORF">RRG08_039397</name>
</gene>
<feature type="compositionally biased region" description="Basic and acidic residues" evidence="1">
    <location>
        <begin position="1"/>
        <end position="20"/>
    </location>
</feature>
<organism evidence="2 3">
    <name type="scientific">Elysia crispata</name>
    <name type="common">lettuce slug</name>
    <dbReference type="NCBI Taxonomy" id="231223"/>
    <lineage>
        <taxon>Eukaryota</taxon>
        <taxon>Metazoa</taxon>
        <taxon>Spiralia</taxon>
        <taxon>Lophotrochozoa</taxon>
        <taxon>Mollusca</taxon>
        <taxon>Gastropoda</taxon>
        <taxon>Heterobranchia</taxon>
        <taxon>Euthyneura</taxon>
        <taxon>Panpulmonata</taxon>
        <taxon>Sacoglossa</taxon>
        <taxon>Placobranchoidea</taxon>
        <taxon>Plakobranchidae</taxon>
        <taxon>Elysia</taxon>
    </lineage>
</organism>
<evidence type="ECO:0000313" key="3">
    <source>
        <dbReference type="Proteomes" id="UP001283361"/>
    </source>
</evidence>
<proteinExistence type="predicted"/>
<reference evidence="2" key="1">
    <citation type="journal article" date="2023" name="G3 (Bethesda)">
        <title>A reference genome for the long-term kleptoplast-retaining sea slug Elysia crispata morphotype clarki.</title>
        <authorList>
            <person name="Eastman K.E."/>
            <person name="Pendleton A.L."/>
            <person name="Shaikh M.A."/>
            <person name="Suttiyut T."/>
            <person name="Ogas R."/>
            <person name="Tomko P."/>
            <person name="Gavelis G."/>
            <person name="Widhalm J.R."/>
            <person name="Wisecaver J.H."/>
        </authorList>
    </citation>
    <scope>NUCLEOTIDE SEQUENCE</scope>
    <source>
        <strain evidence="2">ECLA1</strain>
    </source>
</reference>
<evidence type="ECO:0000256" key="1">
    <source>
        <dbReference type="SAM" id="MobiDB-lite"/>
    </source>
</evidence>